<dbReference type="RefSeq" id="WP_047225599.1">
    <property type="nucleotide sequence ID" value="NZ_CP024081.1"/>
</dbReference>
<evidence type="ECO:0000313" key="2">
    <source>
        <dbReference type="EMBL" id="AVU77552.1"/>
    </source>
</evidence>
<feature type="domain" description="Alpha/beta hydrolase fold-3" evidence="1">
    <location>
        <begin position="104"/>
        <end position="309"/>
    </location>
</feature>
<dbReference type="Gene3D" id="3.40.50.1820">
    <property type="entry name" value="alpha/beta hydrolase"/>
    <property type="match status" value="1"/>
</dbReference>
<dbReference type="Proteomes" id="UP000241936">
    <property type="component" value="Chromosome"/>
</dbReference>
<dbReference type="SUPFAM" id="SSF53474">
    <property type="entry name" value="alpha/beta-Hydrolases"/>
    <property type="match status" value="1"/>
</dbReference>
<protein>
    <submittedName>
        <fullName evidence="2">Alpha/beta hydrolase</fullName>
    </submittedName>
</protein>
<evidence type="ECO:0000313" key="3">
    <source>
        <dbReference type="Proteomes" id="UP000241936"/>
    </source>
</evidence>
<gene>
    <name evidence="2" type="ORF">CRX69_21115</name>
</gene>
<dbReference type="Pfam" id="PF07859">
    <property type="entry name" value="Abhydrolase_3"/>
    <property type="match status" value="1"/>
</dbReference>
<reference evidence="2 3" key="1">
    <citation type="journal article" date="2018" name="Front. Microbiol.">
        <title>Pseudomonas rhizophila S211, a New Plant Growth-Promoting Rhizobacterium with Potential in Pesticide-Bioremediation.</title>
        <authorList>
            <person name="Hassen W."/>
            <person name="Neifar M."/>
            <person name="Cherif H."/>
            <person name="Najjari A."/>
            <person name="Chouchane H."/>
            <person name="Driouich R.C."/>
            <person name="Salah A."/>
            <person name="Naili F."/>
            <person name="Mosbah A."/>
            <person name="Souissi Y."/>
            <person name="Raddadi N."/>
            <person name="Ouzari H.I."/>
            <person name="Fava F."/>
            <person name="Cherif A."/>
        </authorList>
    </citation>
    <scope>NUCLEOTIDE SEQUENCE [LARGE SCALE GENOMIC DNA]</scope>
    <source>
        <strain evidence="2 3">S211</strain>
    </source>
</reference>
<dbReference type="EMBL" id="CP024081">
    <property type="protein sequence ID" value="AVU77552.1"/>
    <property type="molecule type" value="Genomic_DNA"/>
</dbReference>
<proteinExistence type="predicted"/>
<accession>A0ABM6UJ19</accession>
<evidence type="ECO:0000259" key="1">
    <source>
        <dbReference type="Pfam" id="PF07859"/>
    </source>
</evidence>
<dbReference type="GO" id="GO:0016787">
    <property type="term" value="F:hydrolase activity"/>
    <property type="evidence" value="ECO:0007669"/>
    <property type="project" value="UniProtKB-KW"/>
</dbReference>
<sequence length="334" mass="36294">MSRLGEKCDNPKVGGEGTDVVLVDPNEVHPDLVSVAATLRELGLLPVVEGEIQKVRAQLQRISAWASRPSVPLSCERMLEFSVNCRVVPCKLYWPEDDETPLLLFYCHGGGFRHGALADWDAPLRQLVRDSGLAVLSIGYALSPEYRFPVAFNEVVSIVSRVINLGTITHCPVRGYALGGDSAGANLALGAALALRDAGMDAVRQLMLYYGSYSRGVSSDSWQRLGGYGGQNLSAKTMSAYWASYLAEDEDDWRVQPITADLAGLPPVRLIVGKLDPLYDENCELADKLHAAGVATHLEVLANMTHGFLRFNEVAPVVRDVIFTQATALRQALA</sequence>
<organism evidence="2 3">
    <name type="scientific">Pseudomonas rhizophila</name>
    <dbReference type="NCBI Taxonomy" id="2045200"/>
    <lineage>
        <taxon>Bacteria</taxon>
        <taxon>Pseudomonadati</taxon>
        <taxon>Pseudomonadota</taxon>
        <taxon>Gammaproteobacteria</taxon>
        <taxon>Pseudomonadales</taxon>
        <taxon>Pseudomonadaceae</taxon>
        <taxon>Pseudomonas</taxon>
    </lineage>
</organism>
<dbReference type="InterPro" id="IPR029058">
    <property type="entry name" value="AB_hydrolase_fold"/>
</dbReference>
<keyword evidence="2" id="KW-0378">Hydrolase</keyword>
<dbReference type="InterPro" id="IPR013094">
    <property type="entry name" value="AB_hydrolase_3"/>
</dbReference>
<keyword evidence="3" id="KW-1185">Reference proteome</keyword>
<name>A0ABM6UJ19_9PSED</name>
<dbReference type="PANTHER" id="PTHR23025">
    <property type="entry name" value="TRIACYLGLYCEROL LIPASE"/>
    <property type="match status" value="1"/>
</dbReference>
<dbReference type="PANTHER" id="PTHR23025:SF3">
    <property type="entry name" value="HORMONE-SENSITIVE LIPASE"/>
    <property type="match status" value="1"/>
</dbReference>